<accession>A0A1H3KAI3</accession>
<protein>
    <submittedName>
        <fullName evidence="1">Uncharacterized protein</fullName>
    </submittedName>
</protein>
<dbReference type="AlphaFoldDB" id="A0A1H3KAI3"/>
<evidence type="ECO:0000313" key="2">
    <source>
        <dbReference type="Proteomes" id="UP000199632"/>
    </source>
</evidence>
<evidence type="ECO:0000313" key="1">
    <source>
        <dbReference type="EMBL" id="SDY48795.1"/>
    </source>
</evidence>
<keyword evidence="2" id="KW-1185">Reference proteome</keyword>
<reference evidence="2" key="1">
    <citation type="submission" date="2016-10" db="EMBL/GenBank/DDBJ databases">
        <authorList>
            <person name="Varghese N."/>
            <person name="Submissions S."/>
        </authorList>
    </citation>
    <scope>NUCLEOTIDE SEQUENCE [LARGE SCALE GENOMIC DNA]</scope>
    <source>
        <strain evidence="2">DSM 44718</strain>
    </source>
</reference>
<name>A0A1H3KAI3_9ACTN</name>
<dbReference type="STRING" id="137265.SAMN05421684_0022"/>
<sequence length="159" mass="17501">MTGIQFDGRLVYLWYGSDPAGQDCIAGRAGQLHTFASEDACRAMASARDWPSADGDDGVVEVTDLEPAQDWLRGKRMAIDPQAALDLWNWGADVAHSTSLPWNGGGAVGATCHDKLFAAVVPWVYKMESYSPIWSPRQLRVLREVLGQSVHLIRSTTRR</sequence>
<gene>
    <name evidence="1" type="ORF">SAMN05421684_0022</name>
</gene>
<organism evidence="1 2">
    <name type="scientific">Asanoa ishikariensis</name>
    <dbReference type="NCBI Taxonomy" id="137265"/>
    <lineage>
        <taxon>Bacteria</taxon>
        <taxon>Bacillati</taxon>
        <taxon>Actinomycetota</taxon>
        <taxon>Actinomycetes</taxon>
        <taxon>Micromonosporales</taxon>
        <taxon>Micromonosporaceae</taxon>
        <taxon>Asanoa</taxon>
    </lineage>
</organism>
<proteinExistence type="predicted"/>
<dbReference type="EMBL" id="FNQB01000001">
    <property type="protein sequence ID" value="SDY48795.1"/>
    <property type="molecule type" value="Genomic_DNA"/>
</dbReference>
<dbReference type="Proteomes" id="UP000199632">
    <property type="component" value="Unassembled WGS sequence"/>
</dbReference>